<dbReference type="EMBL" id="CP102774">
    <property type="protein sequence ID" value="UZF86502.1"/>
    <property type="molecule type" value="Genomic_DNA"/>
</dbReference>
<evidence type="ECO:0000256" key="1">
    <source>
        <dbReference type="SAM" id="MobiDB-lite"/>
    </source>
</evidence>
<organism evidence="2">
    <name type="scientific">Bosea sp. NBC_00436</name>
    <dbReference type="NCBI Taxonomy" id="2969620"/>
    <lineage>
        <taxon>Bacteria</taxon>
        <taxon>Pseudomonadati</taxon>
        <taxon>Pseudomonadota</taxon>
        <taxon>Alphaproteobacteria</taxon>
        <taxon>Hyphomicrobiales</taxon>
        <taxon>Boseaceae</taxon>
        <taxon>Bosea</taxon>
    </lineage>
</organism>
<proteinExistence type="predicted"/>
<protein>
    <submittedName>
        <fullName evidence="2">Uncharacterized protein</fullName>
    </submittedName>
</protein>
<dbReference type="AlphaFoldDB" id="A0A9E8CK26"/>
<sequence>MLKPSFAPAVRAVVFFGLMGTAVAGLTLGAGLQMPADQSSTTMALARGERGLAETVQFAAVDRSDRSRSAAKRAIASPSQQAMADGPVTHIVR</sequence>
<evidence type="ECO:0000313" key="2">
    <source>
        <dbReference type="EMBL" id="UZF86502.1"/>
    </source>
</evidence>
<feature type="region of interest" description="Disordered" evidence="1">
    <location>
        <begin position="69"/>
        <end position="93"/>
    </location>
</feature>
<gene>
    <name evidence="2" type="ORF">NWE54_22420</name>
</gene>
<name>A0A9E8CK26_9HYPH</name>
<reference evidence="2" key="1">
    <citation type="submission" date="2022-08" db="EMBL/GenBank/DDBJ databases">
        <title>Complete Genome Sequences of 2 Bosea sp. soil isolates.</title>
        <authorList>
            <person name="Alvarez Arevalo M."/>
            <person name="Sterndorff E.B."/>
            <person name="Faurdal D."/>
            <person name="Joergensen T.S."/>
            <person name="Weber T."/>
        </authorList>
    </citation>
    <scope>NUCLEOTIDE SEQUENCE</scope>
    <source>
        <strain evidence="2">NBC_00436</strain>
    </source>
</reference>
<accession>A0A9E8CK26</accession>